<dbReference type="EMBL" id="QLYX01000008">
    <property type="protein sequence ID" value="RAY13846.1"/>
    <property type="molecule type" value="Genomic_DNA"/>
</dbReference>
<feature type="coiled-coil region" evidence="11">
    <location>
        <begin position="198"/>
        <end position="225"/>
    </location>
</feature>
<dbReference type="Gene3D" id="1.10.287.130">
    <property type="match status" value="1"/>
</dbReference>
<feature type="domain" description="HAMP" evidence="13">
    <location>
        <begin position="167"/>
        <end position="220"/>
    </location>
</feature>
<proteinExistence type="predicted"/>
<evidence type="ECO:0000256" key="7">
    <source>
        <dbReference type="ARBA" id="ARBA00022777"/>
    </source>
</evidence>
<dbReference type="InterPro" id="IPR036097">
    <property type="entry name" value="HisK_dim/P_sf"/>
</dbReference>
<comment type="catalytic activity">
    <reaction evidence="1">
        <text>ATP + protein L-histidine = ADP + protein N-phospho-L-histidine.</text>
        <dbReference type="EC" id="2.7.13.3"/>
    </reaction>
</comment>
<comment type="caution">
    <text evidence="14">The sequence shown here is derived from an EMBL/GenBank/DDBJ whole genome shotgun (WGS) entry which is preliminary data.</text>
</comment>
<dbReference type="InterPro" id="IPR050428">
    <property type="entry name" value="TCS_sensor_his_kinase"/>
</dbReference>
<evidence type="ECO:0000256" key="8">
    <source>
        <dbReference type="ARBA" id="ARBA00022989"/>
    </source>
</evidence>
<dbReference type="PROSITE" id="PS50109">
    <property type="entry name" value="HIS_KIN"/>
    <property type="match status" value="1"/>
</dbReference>
<dbReference type="PROSITE" id="PS50885">
    <property type="entry name" value="HAMP"/>
    <property type="match status" value="1"/>
</dbReference>
<dbReference type="SMART" id="SM00304">
    <property type="entry name" value="HAMP"/>
    <property type="match status" value="1"/>
</dbReference>
<keyword evidence="10" id="KW-0472">Membrane</keyword>
<dbReference type="SMART" id="SM00388">
    <property type="entry name" value="HisKA"/>
    <property type="match status" value="1"/>
</dbReference>
<dbReference type="SUPFAM" id="SSF47384">
    <property type="entry name" value="Homodimeric domain of signal transducing histidine kinase"/>
    <property type="match status" value="1"/>
</dbReference>
<protein>
    <recommendedName>
        <fullName evidence="3">histidine kinase</fullName>
        <ecNumber evidence="3">2.7.13.3</ecNumber>
    </recommendedName>
</protein>
<evidence type="ECO:0000313" key="14">
    <source>
        <dbReference type="EMBL" id="RAY13846.1"/>
    </source>
</evidence>
<dbReference type="SMART" id="SM00387">
    <property type="entry name" value="HATPase_c"/>
    <property type="match status" value="1"/>
</dbReference>
<evidence type="ECO:0000259" key="12">
    <source>
        <dbReference type="PROSITE" id="PS50109"/>
    </source>
</evidence>
<dbReference type="OrthoDB" id="9786919at2"/>
<dbReference type="InterPro" id="IPR003594">
    <property type="entry name" value="HATPase_dom"/>
</dbReference>
<dbReference type="CDD" id="cd00075">
    <property type="entry name" value="HATPase"/>
    <property type="match status" value="1"/>
</dbReference>
<dbReference type="PANTHER" id="PTHR45436">
    <property type="entry name" value="SENSOR HISTIDINE KINASE YKOH"/>
    <property type="match status" value="1"/>
</dbReference>
<feature type="domain" description="Histidine kinase" evidence="12">
    <location>
        <begin position="228"/>
        <end position="434"/>
    </location>
</feature>
<dbReference type="Pfam" id="PF00512">
    <property type="entry name" value="HisKA"/>
    <property type="match status" value="1"/>
</dbReference>
<evidence type="ECO:0000259" key="13">
    <source>
        <dbReference type="PROSITE" id="PS50885"/>
    </source>
</evidence>
<dbReference type="Proteomes" id="UP000251891">
    <property type="component" value="Unassembled WGS sequence"/>
</dbReference>
<evidence type="ECO:0000256" key="10">
    <source>
        <dbReference type="ARBA" id="ARBA00023136"/>
    </source>
</evidence>
<dbReference type="GO" id="GO:0005886">
    <property type="term" value="C:plasma membrane"/>
    <property type="evidence" value="ECO:0007669"/>
    <property type="project" value="UniProtKB-SubCell"/>
</dbReference>
<evidence type="ECO:0000256" key="5">
    <source>
        <dbReference type="ARBA" id="ARBA00022679"/>
    </source>
</evidence>
<dbReference type="Gene3D" id="3.30.565.10">
    <property type="entry name" value="Histidine kinase-like ATPase, C-terminal domain"/>
    <property type="match status" value="1"/>
</dbReference>
<accession>A0A365H4B1</accession>
<dbReference type="PRINTS" id="PR00344">
    <property type="entry name" value="BCTRLSENSOR"/>
</dbReference>
<dbReference type="InterPro" id="IPR036890">
    <property type="entry name" value="HATPase_C_sf"/>
</dbReference>
<evidence type="ECO:0000256" key="6">
    <source>
        <dbReference type="ARBA" id="ARBA00022692"/>
    </source>
</evidence>
<dbReference type="SUPFAM" id="SSF55874">
    <property type="entry name" value="ATPase domain of HSP90 chaperone/DNA topoisomerase II/histidine kinase"/>
    <property type="match status" value="1"/>
</dbReference>
<organism evidence="14 15">
    <name type="scientific">Actinomadura craniellae</name>
    <dbReference type="NCBI Taxonomy" id="2231787"/>
    <lineage>
        <taxon>Bacteria</taxon>
        <taxon>Bacillati</taxon>
        <taxon>Actinomycetota</taxon>
        <taxon>Actinomycetes</taxon>
        <taxon>Streptosporangiales</taxon>
        <taxon>Thermomonosporaceae</taxon>
        <taxon>Actinomadura</taxon>
    </lineage>
</organism>
<dbReference type="GO" id="GO:0000155">
    <property type="term" value="F:phosphorelay sensor kinase activity"/>
    <property type="evidence" value="ECO:0007669"/>
    <property type="project" value="InterPro"/>
</dbReference>
<gene>
    <name evidence="14" type="ORF">DPM19_18990</name>
</gene>
<evidence type="ECO:0000256" key="2">
    <source>
        <dbReference type="ARBA" id="ARBA00004236"/>
    </source>
</evidence>
<reference evidence="14 15" key="1">
    <citation type="submission" date="2018-06" db="EMBL/GenBank/DDBJ databases">
        <title>Actinomadura craniellae sp. nov. isolated from marine sponge Craniella sp.</title>
        <authorList>
            <person name="Li L."/>
            <person name="Xu Q.H."/>
            <person name="Lin H.W."/>
            <person name="Lu Y.H."/>
        </authorList>
    </citation>
    <scope>NUCLEOTIDE SEQUENCE [LARGE SCALE GENOMIC DNA]</scope>
    <source>
        <strain evidence="14 15">LHW63021</strain>
    </source>
</reference>
<evidence type="ECO:0000313" key="15">
    <source>
        <dbReference type="Proteomes" id="UP000251891"/>
    </source>
</evidence>
<comment type="subcellular location">
    <subcellularLocation>
        <location evidence="2">Cell membrane</location>
    </subcellularLocation>
</comment>
<dbReference type="AlphaFoldDB" id="A0A365H4B1"/>
<evidence type="ECO:0000256" key="9">
    <source>
        <dbReference type="ARBA" id="ARBA00023012"/>
    </source>
</evidence>
<dbReference type="InterPro" id="IPR003661">
    <property type="entry name" value="HisK_dim/P_dom"/>
</dbReference>
<keyword evidence="5" id="KW-0808">Transferase</keyword>
<sequence>MTMLATGVMLLLGLLMSVLADFAVRSRVEDYQRNQITDTALQTAHMAARNRLPPVLPADGVEGVQVVDARGRVVAASANLRGRPRIAHFTPADDLARTTRLVCPSSDQADCLVVMALRVYRPGEEWLVYAADGAVPWYVAPEFIAADICVLALFLLLTAYITSRAVGRTLAPVAEIRAQLAEITATDPGRRLPLPQSNDEIRRLAETANATLDRLEAAMDQLRRFTSDASHDLRSPMTAMRAQVEEALLHPDDTDWPQLAHATLEGLDRLQAIVTDLLTLARLDAGPQRGSDRVDLTRLVTDELDRRHPTVKVTTNLQPGVVVTGNRLRLARLLTNLIDNAERHAASRIKITVRAERDAAVLEVQDDGQGILPKDREAIFQRFVRLDSARRLDSSGTGLGLPIARQIAEAHGGTLTIEESFRGALFRLRIPFTCPPP</sequence>
<dbReference type="PANTHER" id="PTHR45436:SF5">
    <property type="entry name" value="SENSOR HISTIDINE KINASE TRCS"/>
    <property type="match status" value="1"/>
</dbReference>
<evidence type="ECO:0000256" key="11">
    <source>
        <dbReference type="SAM" id="Coils"/>
    </source>
</evidence>
<name>A0A365H4B1_9ACTN</name>
<keyword evidence="4" id="KW-0597">Phosphoprotein</keyword>
<keyword evidence="7 14" id="KW-0418">Kinase</keyword>
<dbReference type="InterPro" id="IPR003660">
    <property type="entry name" value="HAMP_dom"/>
</dbReference>
<dbReference type="InterPro" id="IPR004358">
    <property type="entry name" value="Sig_transdc_His_kin-like_C"/>
</dbReference>
<keyword evidence="8" id="KW-1133">Transmembrane helix</keyword>
<evidence type="ECO:0000256" key="3">
    <source>
        <dbReference type="ARBA" id="ARBA00012438"/>
    </source>
</evidence>
<dbReference type="CDD" id="cd06225">
    <property type="entry name" value="HAMP"/>
    <property type="match status" value="1"/>
</dbReference>
<dbReference type="CDD" id="cd00082">
    <property type="entry name" value="HisKA"/>
    <property type="match status" value="1"/>
</dbReference>
<keyword evidence="11" id="KW-0175">Coiled coil</keyword>
<keyword evidence="6" id="KW-0812">Transmembrane</keyword>
<dbReference type="InterPro" id="IPR005467">
    <property type="entry name" value="His_kinase_dom"/>
</dbReference>
<evidence type="ECO:0000256" key="4">
    <source>
        <dbReference type="ARBA" id="ARBA00022553"/>
    </source>
</evidence>
<keyword evidence="15" id="KW-1185">Reference proteome</keyword>
<dbReference type="Pfam" id="PF02518">
    <property type="entry name" value="HATPase_c"/>
    <property type="match status" value="1"/>
</dbReference>
<evidence type="ECO:0000256" key="1">
    <source>
        <dbReference type="ARBA" id="ARBA00000085"/>
    </source>
</evidence>
<dbReference type="EC" id="2.7.13.3" evidence="3"/>
<keyword evidence="9" id="KW-0902">Two-component regulatory system</keyword>